<proteinExistence type="predicted"/>
<evidence type="ECO:0000256" key="1">
    <source>
        <dbReference type="ARBA" id="ARBA00023015"/>
    </source>
</evidence>
<organism evidence="4 5">
    <name type="scientific">Albidovulum sediminis</name>
    <dbReference type="NCBI Taxonomy" id="3066345"/>
    <lineage>
        <taxon>Bacteria</taxon>
        <taxon>Pseudomonadati</taxon>
        <taxon>Pseudomonadota</taxon>
        <taxon>Alphaproteobacteria</taxon>
        <taxon>Rhodobacterales</taxon>
        <taxon>Paracoccaceae</taxon>
        <taxon>Albidovulum</taxon>
    </lineage>
</organism>
<protein>
    <submittedName>
        <fullName evidence="4">WYL domain-containing protein</fullName>
    </submittedName>
</protein>
<dbReference type="RefSeq" id="WP_261496135.1">
    <property type="nucleotide sequence ID" value="NZ_JAOCQF010000002.1"/>
</dbReference>
<accession>A0ABT2NMX8</accession>
<dbReference type="InterPro" id="IPR013196">
    <property type="entry name" value="HTH_11"/>
</dbReference>
<dbReference type="InterPro" id="IPR051534">
    <property type="entry name" value="CBASS_pafABC_assoc_protein"/>
</dbReference>
<dbReference type="Pfam" id="PF08279">
    <property type="entry name" value="HTH_11"/>
    <property type="match status" value="1"/>
</dbReference>
<dbReference type="Pfam" id="PF13280">
    <property type="entry name" value="WYL"/>
    <property type="match status" value="1"/>
</dbReference>
<dbReference type="InterPro" id="IPR001034">
    <property type="entry name" value="DeoR_HTH"/>
</dbReference>
<sequence>MSRAGTLTRLERLDLLASRLKAQEPMTVAAIAEEFGLSRRTLFRDLAILRDRGLPIEADRGRGGGIRLHRTWGIGRLTLSYREAVELLVSVAVAERMEAPWLIANLAPIRRKLAASFSPALRDRIDGLAQRIRVGGAASPAVLQGFSRPEEKSAEALCRAFLEMRLLGFDYTDTEGSESRRRVEPHHLMLNYPVWYLVAWDTGRGAVRSFRLDRMRRAQVKPEEFRARPAAVFADAFAGIAAVAS</sequence>
<dbReference type="SUPFAM" id="SSF46785">
    <property type="entry name" value="Winged helix' DNA-binding domain"/>
    <property type="match status" value="1"/>
</dbReference>
<dbReference type="PROSITE" id="PS52050">
    <property type="entry name" value="WYL"/>
    <property type="match status" value="1"/>
</dbReference>
<keyword evidence="5" id="KW-1185">Reference proteome</keyword>
<feature type="domain" description="HTH deoR-type" evidence="3">
    <location>
        <begin position="9"/>
        <end position="67"/>
    </location>
</feature>
<name>A0ABT2NMX8_9RHOB</name>
<evidence type="ECO:0000259" key="3">
    <source>
        <dbReference type="PROSITE" id="PS51000"/>
    </source>
</evidence>
<reference evidence="5" key="1">
    <citation type="submission" date="2023-07" db="EMBL/GenBank/DDBJ databases">
        <title>Defluviimonas sediminis sp. nov., isolated from mangrove sediment.</title>
        <authorList>
            <person name="Liu L."/>
            <person name="Li J."/>
            <person name="Huang Y."/>
            <person name="Pan J."/>
            <person name="Li M."/>
        </authorList>
    </citation>
    <scope>NUCLEOTIDE SEQUENCE [LARGE SCALE GENOMIC DNA]</scope>
    <source>
        <strain evidence="5">FT324</strain>
    </source>
</reference>
<dbReference type="InterPro" id="IPR036388">
    <property type="entry name" value="WH-like_DNA-bd_sf"/>
</dbReference>
<dbReference type="Proteomes" id="UP001205601">
    <property type="component" value="Unassembled WGS sequence"/>
</dbReference>
<comment type="caution">
    <text evidence="4">The sequence shown here is derived from an EMBL/GenBank/DDBJ whole genome shotgun (WGS) entry which is preliminary data.</text>
</comment>
<evidence type="ECO:0000313" key="4">
    <source>
        <dbReference type="EMBL" id="MCT8330261.1"/>
    </source>
</evidence>
<keyword evidence="2" id="KW-0804">Transcription</keyword>
<dbReference type="PROSITE" id="PS51000">
    <property type="entry name" value="HTH_DEOR_2"/>
    <property type="match status" value="1"/>
</dbReference>
<dbReference type="Gene3D" id="1.10.10.10">
    <property type="entry name" value="Winged helix-like DNA-binding domain superfamily/Winged helix DNA-binding domain"/>
    <property type="match status" value="1"/>
</dbReference>
<gene>
    <name evidence="4" type="ORF">N5I32_12105</name>
</gene>
<dbReference type="InterPro" id="IPR036390">
    <property type="entry name" value="WH_DNA-bd_sf"/>
</dbReference>
<dbReference type="EMBL" id="JAOCQF010000002">
    <property type="protein sequence ID" value="MCT8330261.1"/>
    <property type="molecule type" value="Genomic_DNA"/>
</dbReference>
<keyword evidence="1" id="KW-0805">Transcription regulation</keyword>
<dbReference type="InterPro" id="IPR026881">
    <property type="entry name" value="WYL_dom"/>
</dbReference>
<evidence type="ECO:0000256" key="2">
    <source>
        <dbReference type="ARBA" id="ARBA00023163"/>
    </source>
</evidence>
<dbReference type="PANTHER" id="PTHR34580">
    <property type="match status" value="1"/>
</dbReference>
<dbReference type="PANTHER" id="PTHR34580:SF1">
    <property type="entry name" value="PROTEIN PAFC"/>
    <property type="match status" value="1"/>
</dbReference>
<evidence type="ECO:0000313" key="5">
    <source>
        <dbReference type="Proteomes" id="UP001205601"/>
    </source>
</evidence>